<dbReference type="Proteomes" id="UP001501343">
    <property type="component" value="Unassembled WGS sequence"/>
</dbReference>
<evidence type="ECO:0000256" key="1">
    <source>
        <dbReference type="SAM" id="MobiDB-lite"/>
    </source>
</evidence>
<accession>A0ABN2PF27</accession>
<reference evidence="3 4" key="1">
    <citation type="journal article" date="2019" name="Int. J. Syst. Evol. Microbiol.">
        <title>The Global Catalogue of Microorganisms (GCM) 10K type strain sequencing project: providing services to taxonomists for standard genome sequencing and annotation.</title>
        <authorList>
            <consortium name="The Broad Institute Genomics Platform"/>
            <consortium name="The Broad Institute Genome Sequencing Center for Infectious Disease"/>
            <person name="Wu L."/>
            <person name="Ma J."/>
        </authorList>
    </citation>
    <scope>NUCLEOTIDE SEQUENCE [LARGE SCALE GENOMIC DNA]</scope>
    <source>
        <strain evidence="3 4">JCM 14900</strain>
    </source>
</reference>
<dbReference type="Gene3D" id="3.90.550.10">
    <property type="entry name" value="Spore Coat Polysaccharide Biosynthesis Protein SpsA, Chain A"/>
    <property type="match status" value="1"/>
</dbReference>
<dbReference type="PANTHER" id="PTHR43685:SF12">
    <property type="entry name" value="GLYCOSYL TRANSFERASE FAMILY 2"/>
    <property type="match status" value="1"/>
</dbReference>
<feature type="region of interest" description="Disordered" evidence="1">
    <location>
        <begin position="299"/>
        <end position="323"/>
    </location>
</feature>
<feature type="domain" description="Glycosyltransferase 2-like" evidence="2">
    <location>
        <begin position="9"/>
        <end position="158"/>
    </location>
</feature>
<comment type="caution">
    <text evidence="3">The sequence shown here is derived from an EMBL/GenBank/DDBJ whole genome shotgun (WGS) entry which is preliminary data.</text>
</comment>
<dbReference type="PANTHER" id="PTHR43685">
    <property type="entry name" value="GLYCOSYLTRANSFERASE"/>
    <property type="match status" value="1"/>
</dbReference>
<dbReference type="SUPFAM" id="SSF53448">
    <property type="entry name" value="Nucleotide-diphospho-sugar transferases"/>
    <property type="match status" value="1"/>
</dbReference>
<evidence type="ECO:0000313" key="3">
    <source>
        <dbReference type="EMBL" id="GAA1919442.1"/>
    </source>
</evidence>
<protein>
    <recommendedName>
        <fullName evidence="2">Glycosyltransferase 2-like domain-containing protein</fullName>
    </recommendedName>
</protein>
<proteinExistence type="predicted"/>
<feature type="compositionally biased region" description="Pro residues" evidence="1">
    <location>
        <begin position="306"/>
        <end position="323"/>
    </location>
</feature>
<evidence type="ECO:0000313" key="4">
    <source>
        <dbReference type="Proteomes" id="UP001501343"/>
    </source>
</evidence>
<evidence type="ECO:0000259" key="2">
    <source>
        <dbReference type="Pfam" id="PF00535"/>
    </source>
</evidence>
<gene>
    <name evidence="3" type="ORF">GCM10009775_10010</name>
</gene>
<name>A0ABN2PF27_9MICO</name>
<keyword evidence="4" id="KW-1185">Reference proteome</keyword>
<organism evidence="3 4">
    <name type="scientific">Microbacterium aoyamense</name>
    <dbReference type="NCBI Taxonomy" id="344166"/>
    <lineage>
        <taxon>Bacteria</taxon>
        <taxon>Bacillati</taxon>
        <taxon>Actinomycetota</taxon>
        <taxon>Actinomycetes</taxon>
        <taxon>Micrococcales</taxon>
        <taxon>Microbacteriaceae</taxon>
        <taxon>Microbacterium</taxon>
    </lineage>
</organism>
<dbReference type="InterPro" id="IPR001173">
    <property type="entry name" value="Glyco_trans_2-like"/>
</dbReference>
<dbReference type="Pfam" id="PF00535">
    <property type="entry name" value="Glycos_transf_2"/>
    <property type="match status" value="1"/>
</dbReference>
<sequence length="323" mass="35421">MVAGEVRVSVVIPAYNAASTIEDQFRALARQQVTFPWEVLVCDNGSTDDLAAVVDEWADRLPLRLVDASFRRGASAARNIGVTAARGASIAFCDADDVVADDWLELMDAALAVDDFIGAGGRRRYVHSTDENPEYFTWAINAMPYFPQLPFTGGGHMGVRTELFRRFGGFDESVRIAEDVEFCWRLQLAGHVLTGHPEAVVNVRSRDGLRALLRQSYNTGRGERQLRHTFARVIAAYAAQYPAPEPPPSGNTVVPRDAPTSLVGRAMRKLVSLRRPSDLARVGRLIAYRLGHRFGRIDRSRATVDPPSPLPPPPPPAPPVVNG</sequence>
<dbReference type="EMBL" id="BAAAOF010000002">
    <property type="protein sequence ID" value="GAA1919442.1"/>
    <property type="molecule type" value="Genomic_DNA"/>
</dbReference>
<dbReference type="InterPro" id="IPR050834">
    <property type="entry name" value="Glycosyltransf_2"/>
</dbReference>
<dbReference type="InterPro" id="IPR029044">
    <property type="entry name" value="Nucleotide-diphossugar_trans"/>
</dbReference>